<gene>
    <name evidence="4" type="ORF">ACFQ2O_22485</name>
</gene>
<protein>
    <submittedName>
        <fullName evidence="4">Phosphate acyltransferase</fullName>
    </submittedName>
</protein>
<dbReference type="RefSeq" id="WP_377533277.1">
    <property type="nucleotide sequence ID" value="NZ_JBHTLD010000560.1"/>
</dbReference>
<dbReference type="EMBL" id="JBHTLD010000560">
    <property type="protein sequence ID" value="MFD1188925.1"/>
    <property type="molecule type" value="Genomic_DNA"/>
</dbReference>
<name>A0ABW3SWD8_9BACT</name>
<dbReference type="GO" id="GO:0016746">
    <property type="term" value="F:acyltransferase activity"/>
    <property type="evidence" value="ECO:0007669"/>
    <property type="project" value="UniProtKB-KW"/>
</dbReference>
<dbReference type="InterPro" id="IPR002505">
    <property type="entry name" value="PTA_PTB"/>
</dbReference>
<keyword evidence="5" id="KW-1185">Reference proteome</keyword>
<reference evidence="5" key="1">
    <citation type="journal article" date="2019" name="Int. J. Syst. Evol. Microbiol.">
        <title>The Global Catalogue of Microorganisms (GCM) 10K type strain sequencing project: providing services to taxonomists for standard genome sequencing and annotation.</title>
        <authorList>
            <consortium name="The Broad Institute Genomics Platform"/>
            <consortium name="The Broad Institute Genome Sequencing Center for Infectious Disease"/>
            <person name="Wu L."/>
            <person name="Ma J."/>
        </authorList>
    </citation>
    <scope>NUCLEOTIDE SEQUENCE [LARGE SCALE GENOMIC DNA]</scope>
    <source>
        <strain evidence="5">JCM 31319</strain>
    </source>
</reference>
<dbReference type="Gene3D" id="3.40.718.10">
    <property type="entry name" value="Isopropylmalate Dehydrogenase"/>
    <property type="match status" value="1"/>
</dbReference>
<dbReference type="SUPFAM" id="SSF53659">
    <property type="entry name" value="Isocitrate/Isopropylmalate dehydrogenase-like"/>
    <property type="match status" value="1"/>
</dbReference>
<keyword evidence="1" id="KW-0808">Transferase</keyword>
<evidence type="ECO:0000256" key="1">
    <source>
        <dbReference type="ARBA" id="ARBA00022679"/>
    </source>
</evidence>
<keyword evidence="2 4" id="KW-0012">Acyltransferase</keyword>
<feature type="non-terminal residue" evidence="4">
    <location>
        <position position="1"/>
    </location>
</feature>
<dbReference type="Pfam" id="PF01515">
    <property type="entry name" value="PTA_PTB"/>
    <property type="match status" value="1"/>
</dbReference>
<comment type="caution">
    <text evidence="4">The sequence shown here is derived from an EMBL/GenBank/DDBJ whole genome shotgun (WGS) entry which is preliminary data.</text>
</comment>
<evidence type="ECO:0000256" key="2">
    <source>
        <dbReference type="ARBA" id="ARBA00023315"/>
    </source>
</evidence>
<organism evidence="4 5">
    <name type="scientific">Pontibacter rugosus</name>
    <dbReference type="NCBI Taxonomy" id="1745966"/>
    <lineage>
        <taxon>Bacteria</taxon>
        <taxon>Pseudomonadati</taxon>
        <taxon>Bacteroidota</taxon>
        <taxon>Cytophagia</taxon>
        <taxon>Cytophagales</taxon>
        <taxon>Hymenobacteraceae</taxon>
        <taxon>Pontibacter</taxon>
    </lineage>
</organism>
<feature type="domain" description="Phosphate acetyl/butaryl transferase" evidence="3">
    <location>
        <begin position="1"/>
        <end position="125"/>
    </location>
</feature>
<sequence length="136" mass="14544">RVAVISYSNFGSNPGELPDKARRATELAKARYPELLLDGEMQANTALNHELLQEQYPFSPLAAHGGANTLIFPNVISGNIAYKVLQEIGGAEVIGPVLMGMRKPVHILQLGASVREIVNMTAIAVVDAQQPGNKGL</sequence>
<evidence type="ECO:0000259" key="3">
    <source>
        <dbReference type="Pfam" id="PF01515"/>
    </source>
</evidence>
<evidence type="ECO:0000313" key="5">
    <source>
        <dbReference type="Proteomes" id="UP001597094"/>
    </source>
</evidence>
<evidence type="ECO:0000313" key="4">
    <source>
        <dbReference type="EMBL" id="MFD1188925.1"/>
    </source>
</evidence>
<dbReference type="PANTHER" id="PTHR43356">
    <property type="entry name" value="PHOSPHATE ACETYLTRANSFERASE"/>
    <property type="match status" value="1"/>
</dbReference>
<accession>A0ABW3SWD8</accession>
<dbReference type="InterPro" id="IPR050500">
    <property type="entry name" value="Phos_Acetyltrans/Butyryltrans"/>
</dbReference>
<dbReference type="Proteomes" id="UP001597094">
    <property type="component" value="Unassembled WGS sequence"/>
</dbReference>
<proteinExistence type="predicted"/>
<dbReference type="PANTHER" id="PTHR43356:SF3">
    <property type="entry name" value="PHOSPHATE ACETYLTRANSFERASE"/>
    <property type="match status" value="1"/>
</dbReference>